<gene>
    <name evidence="1" type="ORF">LS81_009060</name>
</gene>
<comment type="caution">
    <text evidence="1">The sequence shown here is derived from an EMBL/GenBank/DDBJ whole genome shotgun (WGS) entry which is preliminary data.</text>
</comment>
<evidence type="ECO:0000313" key="1">
    <source>
        <dbReference type="EMBL" id="TLD81109.1"/>
    </source>
</evidence>
<accession>A0A4U8S5K8</accession>
<dbReference type="EMBL" id="JRPL02000028">
    <property type="protein sequence ID" value="TLD81109.1"/>
    <property type="molecule type" value="Genomic_DNA"/>
</dbReference>
<sequence length="344" mass="41323">MQQFFERCDIYPCTYDDFLNNNANLYQNIYFDIQHFHAYETQEDNKRLYCVSPKDPVIILVRDPISRLKTLVNHGWYIKHTHNFDHNFTMQEDPYDVVNRKGYHNEHYVFTSNMPFVTNGLLEFFFSTWSFDYNSVVSKLSLHHNITYIDMHEIMPDNAFDTMTKLAKEFDFALPSMDDKEFYRTRRFGVTSYILPLTCIIHTHDGQTLSLHITSSRIMKGIALNINNFLFNDKHPLLDQVAFSMSREDLQALQEDRETLDKVKVYMVKFLDELKKRIDYIQRNNKHENDILEIFRGDRELCREFKTMLDRELSHIKAHRPDIVSSWKYYQEFERICVEDHRIG</sequence>
<reference evidence="1 2" key="1">
    <citation type="journal article" date="2014" name="Genome Announc.">
        <title>Draft genome sequences of eight enterohepatic helicobacter species isolated from both laboratory and wild rodents.</title>
        <authorList>
            <person name="Sheh A."/>
            <person name="Shen Z."/>
            <person name="Fox J.G."/>
        </authorList>
    </citation>
    <scope>NUCLEOTIDE SEQUENCE [LARGE SCALE GENOMIC DNA]</scope>
    <source>
        <strain evidence="1 2">ATCC 700114</strain>
    </source>
</reference>
<dbReference type="InterPro" id="IPR021353">
    <property type="entry name" value="DUF2972"/>
</dbReference>
<evidence type="ECO:0000313" key="2">
    <source>
        <dbReference type="Proteomes" id="UP000029878"/>
    </source>
</evidence>
<dbReference type="Pfam" id="PF11186">
    <property type="entry name" value="DUF2972"/>
    <property type="match status" value="1"/>
</dbReference>
<organism evidence="1 2">
    <name type="scientific">Helicobacter trogontum</name>
    <dbReference type="NCBI Taxonomy" id="50960"/>
    <lineage>
        <taxon>Bacteria</taxon>
        <taxon>Pseudomonadati</taxon>
        <taxon>Campylobacterota</taxon>
        <taxon>Epsilonproteobacteria</taxon>
        <taxon>Campylobacterales</taxon>
        <taxon>Helicobacteraceae</taxon>
        <taxon>Helicobacter</taxon>
    </lineage>
</organism>
<dbReference type="AlphaFoldDB" id="A0A4U8S5K8"/>
<dbReference type="OrthoDB" id="5329998at2"/>
<name>A0A4U8S5K8_9HELI</name>
<protein>
    <submittedName>
        <fullName evidence="1">DUF2972 domain-containing protein</fullName>
    </submittedName>
</protein>
<proteinExistence type="predicted"/>
<dbReference type="Proteomes" id="UP000029878">
    <property type="component" value="Unassembled WGS sequence"/>
</dbReference>